<evidence type="ECO:0000313" key="1">
    <source>
        <dbReference type="EMBL" id="TQL57460.1"/>
    </source>
</evidence>
<organism evidence="1 2">
    <name type="scientific">Rarobacter faecitabidus</name>
    <dbReference type="NCBI Taxonomy" id="13243"/>
    <lineage>
        <taxon>Bacteria</taxon>
        <taxon>Bacillati</taxon>
        <taxon>Actinomycetota</taxon>
        <taxon>Actinomycetes</taxon>
        <taxon>Micrococcales</taxon>
        <taxon>Rarobacteraceae</taxon>
        <taxon>Rarobacter</taxon>
    </lineage>
</organism>
<dbReference type="AlphaFoldDB" id="A0A542ZB34"/>
<protein>
    <submittedName>
        <fullName evidence="1">Uncharacterized protein</fullName>
    </submittedName>
</protein>
<gene>
    <name evidence="1" type="ORF">FB461_2197</name>
</gene>
<proteinExistence type="predicted"/>
<name>A0A542ZB34_RARFA</name>
<accession>A0A542ZB34</accession>
<dbReference type="RefSeq" id="WP_170222726.1">
    <property type="nucleotide sequence ID" value="NZ_BAAASV010000002.1"/>
</dbReference>
<evidence type="ECO:0000313" key="2">
    <source>
        <dbReference type="Proteomes" id="UP000315389"/>
    </source>
</evidence>
<reference evidence="1 2" key="1">
    <citation type="submission" date="2019-06" db="EMBL/GenBank/DDBJ databases">
        <title>Sequencing the genomes of 1000 actinobacteria strains.</title>
        <authorList>
            <person name="Klenk H.-P."/>
        </authorList>
    </citation>
    <scope>NUCLEOTIDE SEQUENCE [LARGE SCALE GENOMIC DNA]</scope>
    <source>
        <strain evidence="1 2">DSM 4813</strain>
    </source>
</reference>
<dbReference type="EMBL" id="VFOS01000004">
    <property type="protein sequence ID" value="TQL57460.1"/>
    <property type="molecule type" value="Genomic_DNA"/>
</dbReference>
<comment type="caution">
    <text evidence="1">The sequence shown here is derived from an EMBL/GenBank/DDBJ whole genome shotgun (WGS) entry which is preliminary data.</text>
</comment>
<sequence>MNQYGLQAKRTIEVCDPARIAAMTPEDVDVYFSNLGTRAETMIGELTDQLITHQPASQDYLAELGHRNQCRSAATEIVMHDLVYSTLPQVPDDQADGLWDHPTALTPREEYLRMWDRWEHLEQALVRQMEAADWDPKVDYATALLNQASNLEEIRHIAMWSELLTKEARINFWPEPTSPEAMAASTRNREAAIQIGLAALPAGRPVLPA</sequence>
<keyword evidence="2" id="KW-1185">Reference proteome</keyword>
<dbReference type="Proteomes" id="UP000315389">
    <property type="component" value="Unassembled WGS sequence"/>
</dbReference>